<evidence type="ECO:0000256" key="13">
    <source>
        <dbReference type="SAM" id="MobiDB-lite"/>
    </source>
</evidence>
<dbReference type="PANTHER" id="PTHR11690:SF288">
    <property type="entry name" value="AMILORIDE-SENSITIVE NA+ CHANNEL-RELATED"/>
    <property type="match status" value="1"/>
</dbReference>
<evidence type="ECO:0000256" key="3">
    <source>
        <dbReference type="ARBA" id="ARBA00022448"/>
    </source>
</evidence>
<comment type="caution">
    <text evidence="14">The sequence shown here is derived from an EMBL/GenBank/DDBJ whole genome shotgun (WGS) entry which is preliminary data.</text>
</comment>
<keyword evidence="15" id="KW-1185">Reference proteome</keyword>
<dbReference type="EMBL" id="JANEYF010005702">
    <property type="protein sequence ID" value="KAJ8927290.1"/>
    <property type="molecule type" value="Genomic_DNA"/>
</dbReference>
<dbReference type="Pfam" id="PF00858">
    <property type="entry name" value="ASC"/>
    <property type="match status" value="1"/>
</dbReference>
<evidence type="ECO:0000256" key="1">
    <source>
        <dbReference type="ARBA" id="ARBA00004141"/>
    </source>
</evidence>
<keyword evidence="11 12" id="KW-0407">Ion channel</keyword>
<evidence type="ECO:0000313" key="14">
    <source>
        <dbReference type="EMBL" id="KAJ8927290.1"/>
    </source>
</evidence>
<keyword evidence="3 12" id="KW-0813">Transport</keyword>
<evidence type="ECO:0000256" key="10">
    <source>
        <dbReference type="ARBA" id="ARBA00023201"/>
    </source>
</evidence>
<feature type="non-terminal residue" evidence="14">
    <location>
        <position position="1"/>
    </location>
</feature>
<dbReference type="GO" id="GO:0015280">
    <property type="term" value="F:ligand-gated sodium channel activity"/>
    <property type="evidence" value="ECO:0007669"/>
    <property type="project" value="TreeGrafter"/>
</dbReference>
<evidence type="ECO:0000313" key="15">
    <source>
        <dbReference type="Proteomes" id="UP001162156"/>
    </source>
</evidence>
<comment type="similarity">
    <text evidence="2 12">Belongs to the amiloride-sensitive sodium channel (TC 1.A.6) family.</text>
</comment>
<proteinExistence type="inferred from homology"/>
<evidence type="ECO:0000256" key="7">
    <source>
        <dbReference type="ARBA" id="ARBA00023053"/>
    </source>
</evidence>
<keyword evidence="7" id="KW-0915">Sodium</keyword>
<dbReference type="Proteomes" id="UP001162156">
    <property type="component" value="Unassembled WGS sequence"/>
</dbReference>
<gene>
    <name evidence="14" type="ORF">NQ314_020293</name>
</gene>
<dbReference type="GO" id="GO:0005886">
    <property type="term" value="C:plasma membrane"/>
    <property type="evidence" value="ECO:0007669"/>
    <property type="project" value="TreeGrafter"/>
</dbReference>
<name>A0AAV8WM56_9CUCU</name>
<sequence length="403" mass="46351">FHLTFSIFRMRNFSASALICDNYLYTRGNKTTELDAIDHIINVAPQLEKALFICIWTLTLENCTSVFTKILTEDGLCFTSNMLGRSQLLRNKVYLHDYTEHGINIEGWSLEDGYPKTAKKDTFPRRAMSSGFTGSHILVLADYEDDLDYVCKSQLQGFKVILHHPAEIPRVSMKYYQAPLNQELLITIIPEMMTTSGSLKSYDPHKRECFFLDERYLSFFQTYTQQNCQFECLTNYTLKKCGCVAFYMPLEMMERDVNLGISEFKNQDSEVDGHECDCLPACTSLIYNAEFSQSDYNFQKVFEGFGTNMSEFPGTKAVCHPTKLNPVIIFILEAVLLEKTGYEEECDAYEDSCLSVDDDLSITFTDSDDQTTDDEHNEHELEKEDEKKVEECTSEEQFEGESE</sequence>
<evidence type="ECO:0000256" key="8">
    <source>
        <dbReference type="ARBA" id="ARBA00023065"/>
    </source>
</evidence>
<accession>A0AAV8WM56</accession>
<keyword evidence="10 12" id="KW-0739">Sodium transport</keyword>
<dbReference type="InterPro" id="IPR020903">
    <property type="entry name" value="ENaC_CS"/>
</dbReference>
<evidence type="ECO:0000256" key="12">
    <source>
        <dbReference type="RuleBase" id="RU000679"/>
    </source>
</evidence>
<keyword evidence="8 12" id="KW-0406">Ion transport</keyword>
<dbReference type="PANTHER" id="PTHR11690">
    <property type="entry name" value="AMILORIDE-SENSITIVE SODIUM CHANNEL-RELATED"/>
    <property type="match status" value="1"/>
</dbReference>
<feature type="region of interest" description="Disordered" evidence="13">
    <location>
        <begin position="364"/>
        <end position="403"/>
    </location>
</feature>
<protein>
    <submittedName>
        <fullName evidence="14">Uncharacterized protein</fullName>
    </submittedName>
</protein>
<evidence type="ECO:0000256" key="6">
    <source>
        <dbReference type="ARBA" id="ARBA00022989"/>
    </source>
</evidence>
<keyword evidence="6" id="KW-1133">Transmembrane helix</keyword>
<keyword evidence="4 12" id="KW-0894">Sodium channel</keyword>
<evidence type="ECO:0000256" key="9">
    <source>
        <dbReference type="ARBA" id="ARBA00023136"/>
    </source>
</evidence>
<evidence type="ECO:0000256" key="11">
    <source>
        <dbReference type="ARBA" id="ARBA00023303"/>
    </source>
</evidence>
<keyword evidence="9" id="KW-0472">Membrane</keyword>
<feature type="compositionally biased region" description="Acidic residues" evidence="13">
    <location>
        <begin position="392"/>
        <end position="403"/>
    </location>
</feature>
<evidence type="ECO:0000256" key="4">
    <source>
        <dbReference type="ARBA" id="ARBA00022461"/>
    </source>
</evidence>
<evidence type="ECO:0000256" key="5">
    <source>
        <dbReference type="ARBA" id="ARBA00022692"/>
    </source>
</evidence>
<dbReference type="Gene3D" id="2.60.470.10">
    <property type="entry name" value="Acid-sensing ion channels like domains"/>
    <property type="match status" value="1"/>
</dbReference>
<dbReference type="PROSITE" id="PS01206">
    <property type="entry name" value="ASC"/>
    <property type="match status" value="1"/>
</dbReference>
<dbReference type="InterPro" id="IPR001873">
    <property type="entry name" value="ENaC"/>
</dbReference>
<organism evidence="14 15">
    <name type="scientific">Rhamnusium bicolor</name>
    <dbReference type="NCBI Taxonomy" id="1586634"/>
    <lineage>
        <taxon>Eukaryota</taxon>
        <taxon>Metazoa</taxon>
        <taxon>Ecdysozoa</taxon>
        <taxon>Arthropoda</taxon>
        <taxon>Hexapoda</taxon>
        <taxon>Insecta</taxon>
        <taxon>Pterygota</taxon>
        <taxon>Neoptera</taxon>
        <taxon>Endopterygota</taxon>
        <taxon>Coleoptera</taxon>
        <taxon>Polyphaga</taxon>
        <taxon>Cucujiformia</taxon>
        <taxon>Chrysomeloidea</taxon>
        <taxon>Cerambycidae</taxon>
        <taxon>Lepturinae</taxon>
        <taxon>Rhagiini</taxon>
        <taxon>Rhamnusium</taxon>
    </lineage>
</organism>
<comment type="subcellular location">
    <subcellularLocation>
        <location evidence="1">Membrane</location>
        <topology evidence="1">Multi-pass membrane protein</topology>
    </subcellularLocation>
</comment>
<evidence type="ECO:0000256" key="2">
    <source>
        <dbReference type="ARBA" id="ARBA00007193"/>
    </source>
</evidence>
<dbReference type="AlphaFoldDB" id="A0AAV8WM56"/>
<feature type="compositionally biased region" description="Basic and acidic residues" evidence="13">
    <location>
        <begin position="373"/>
        <end position="391"/>
    </location>
</feature>
<reference evidence="14" key="1">
    <citation type="journal article" date="2023" name="Insect Mol. Biol.">
        <title>Genome sequencing provides insights into the evolution of gene families encoding plant cell wall-degrading enzymes in longhorned beetles.</title>
        <authorList>
            <person name="Shin N.R."/>
            <person name="Okamura Y."/>
            <person name="Kirsch R."/>
            <person name="Pauchet Y."/>
        </authorList>
    </citation>
    <scope>NUCLEOTIDE SEQUENCE</scope>
    <source>
        <strain evidence="14">RBIC_L_NR</strain>
    </source>
</reference>
<keyword evidence="5 12" id="KW-0812">Transmembrane</keyword>